<proteinExistence type="predicted"/>
<sequence length="59" mass="7450">MVVQVRAKKSEKKYHFLEEHYIRQLKYLIEEFPLMFIHPKVGQSYHHYQKLMYFYQGRN</sequence>
<dbReference type="Proteomes" id="UP000683925">
    <property type="component" value="Unassembled WGS sequence"/>
</dbReference>
<keyword evidence="2" id="KW-1185">Reference proteome</keyword>
<accession>A0A8S1YQK4</accession>
<dbReference type="EMBL" id="CAJJDP010000167">
    <property type="protein sequence ID" value="CAD8213854.1"/>
    <property type="molecule type" value="Genomic_DNA"/>
</dbReference>
<dbReference type="AlphaFoldDB" id="A0A8S1YQK4"/>
<gene>
    <name evidence="1" type="ORF">POCTA_138.1.T1640037</name>
</gene>
<name>A0A8S1YQK4_PAROT</name>
<reference evidence="1" key="1">
    <citation type="submission" date="2021-01" db="EMBL/GenBank/DDBJ databases">
        <authorList>
            <consortium name="Genoscope - CEA"/>
            <person name="William W."/>
        </authorList>
    </citation>
    <scope>NUCLEOTIDE SEQUENCE</scope>
</reference>
<evidence type="ECO:0000313" key="1">
    <source>
        <dbReference type="EMBL" id="CAD8213854.1"/>
    </source>
</evidence>
<protein>
    <submittedName>
        <fullName evidence="1">Uncharacterized protein</fullName>
    </submittedName>
</protein>
<evidence type="ECO:0000313" key="2">
    <source>
        <dbReference type="Proteomes" id="UP000683925"/>
    </source>
</evidence>
<comment type="caution">
    <text evidence="1">The sequence shown here is derived from an EMBL/GenBank/DDBJ whole genome shotgun (WGS) entry which is preliminary data.</text>
</comment>
<organism evidence="1 2">
    <name type="scientific">Paramecium octaurelia</name>
    <dbReference type="NCBI Taxonomy" id="43137"/>
    <lineage>
        <taxon>Eukaryota</taxon>
        <taxon>Sar</taxon>
        <taxon>Alveolata</taxon>
        <taxon>Ciliophora</taxon>
        <taxon>Intramacronucleata</taxon>
        <taxon>Oligohymenophorea</taxon>
        <taxon>Peniculida</taxon>
        <taxon>Parameciidae</taxon>
        <taxon>Paramecium</taxon>
    </lineage>
</organism>